<dbReference type="STRING" id="1454201.NMS_0952"/>
<proteinExistence type="predicted"/>
<dbReference type="RefSeq" id="WP_041495649.1">
    <property type="nucleotide sequence ID" value="NZ_AP014548.1"/>
</dbReference>
<evidence type="ECO:0000313" key="2">
    <source>
        <dbReference type="Proteomes" id="UP000031760"/>
    </source>
</evidence>
<name>W8VZQ0_9FLAO</name>
<gene>
    <name evidence="1" type="ORF">NMS_0952</name>
</gene>
<dbReference type="Proteomes" id="UP000031760">
    <property type="component" value="Chromosome"/>
</dbReference>
<protein>
    <submittedName>
        <fullName evidence="1">Uncharacterized protein</fullName>
    </submittedName>
</protein>
<evidence type="ECO:0000313" key="1">
    <source>
        <dbReference type="EMBL" id="BAO54961.1"/>
    </source>
</evidence>
<dbReference type="EMBL" id="AP014548">
    <property type="protein sequence ID" value="BAO54961.1"/>
    <property type="molecule type" value="Genomic_DNA"/>
</dbReference>
<sequence>MKRFLILFLAITLIACKDDQESVDPWDAERLVSLISAGPNWEKEYNDANISTETKFLDEYNAERTVKTLYPETEDELVIIYNGDTPETLYWYKSGQWTTPYGTVGDPITKLVEANGASVKFYGLGYDLPGKVKIDNGNLVDKKITFAVRPTSDLIPTEYYSYNSFDSSSPESKDLKLYITRVQMDIPVTNGPATK</sequence>
<reference evidence="1 2" key="1">
    <citation type="journal article" date="2014" name="Proc. Natl. Acad. Sci. U.S.A.">
        <title>Functional characterization of flavobacteria rhodopsins reveals a unique class of light-driven chloride pump in bacteria.</title>
        <authorList>
            <person name="Yoshizawa S."/>
            <person name="Kumagai Y."/>
            <person name="Kim H."/>
            <person name="Ogura Y."/>
            <person name="Hayashi T."/>
            <person name="Iwasaki W."/>
            <person name="DeLong E.F."/>
            <person name="Kogure K."/>
        </authorList>
    </citation>
    <scope>NUCLEOTIDE SEQUENCE [LARGE SCALE GENOMIC DNA]</scope>
    <source>
        <strain evidence="1 2">S1-08</strain>
    </source>
</reference>
<dbReference type="KEGG" id="nmf:NMS_0952"/>
<organism evidence="1 2">
    <name type="scientific">Nonlabens marinus S1-08</name>
    <dbReference type="NCBI Taxonomy" id="1454201"/>
    <lineage>
        <taxon>Bacteria</taxon>
        <taxon>Pseudomonadati</taxon>
        <taxon>Bacteroidota</taxon>
        <taxon>Flavobacteriia</taxon>
        <taxon>Flavobacteriales</taxon>
        <taxon>Flavobacteriaceae</taxon>
        <taxon>Nonlabens</taxon>
    </lineage>
</organism>
<dbReference type="PROSITE" id="PS51257">
    <property type="entry name" value="PROKAR_LIPOPROTEIN"/>
    <property type="match status" value="1"/>
</dbReference>
<dbReference type="AlphaFoldDB" id="W8VZQ0"/>
<dbReference type="HOGENOM" id="CLU_1433998_0_0_10"/>
<keyword evidence="2" id="KW-1185">Reference proteome</keyword>
<accession>W8VZQ0</accession>
<dbReference type="OrthoDB" id="1143514at2"/>